<dbReference type="PANTHER" id="PTHR42659:SF2">
    <property type="entry name" value="XANTHINE DEHYDROGENASE SUBUNIT C-RELATED"/>
    <property type="match status" value="1"/>
</dbReference>
<dbReference type="Gene3D" id="3.30.390.50">
    <property type="entry name" value="CO dehydrogenase flavoprotein, C-terminal domain"/>
    <property type="match status" value="1"/>
</dbReference>
<evidence type="ECO:0000313" key="5">
    <source>
        <dbReference type="EMBL" id="MSE00452.1"/>
    </source>
</evidence>
<dbReference type="SMART" id="SM01092">
    <property type="entry name" value="CO_deh_flav_C"/>
    <property type="match status" value="1"/>
</dbReference>
<dbReference type="PANTHER" id="PTHR42659">
    <property type="entry name" value="XANTHINE DEHYDROGENASE SUBUNIT C-RELATED"/>
    <property type="match status" value="1"/>
</dbReference>
<dbReference type="InterPro" id="IPR016167">
    <property type="entry name" value="FAD-bd_PCMH_sub1"/>
</dbReference>
<dbReference type="AlphaFoldDB" id="A0A6A8LC18"/>
<dbReference type="EMBL" id="WKKV01000001">
    <property type="protein sequence ID" value="MSE00452.1"/>
    <property type="molecule type" value="Genomic_DNA"/>
</dbReference>
<dbReference type="GO" id="GO:0016491">
    <property type="term" value="F:oxidoreductase activity"/>
    <property type="evidence" value="ECO:0007669"/>
    <property type="project" value="UniProtKB-KW"/>
</dbReference>
<evidence type="ECO:0000259" key="4">
    <source>
        <dbReference type="PROSITE" id="PS51387"/>
    </source>
</evidence>
<organism evidence="5">
    <name type="scientific">Bacillus velezensis</name>
    <dbReference type="NCBI Taxonomy" id="492670"/>
    <lineage>
        <taxon>Bacteria</taxon>
        <taxon>Bacillati</taxon>
        <taxon>Bacillota</taxon>
        <taxon>Bacilli</taxon>
        <taxon>Bacillales</taxon>
        <taxon>Bacillaceae</taxon>
        <taxon>Bacillus</taxon>
        <taxon>Bacillus amyloliquefaciens group</taxon>
    </lineage>
</organism>
<reference evidence="5" key="1">
    <citation type="submission" date="2019-11" db="EMBL/GenBank/DDBJ databases">
        <title>Draft Genome Sequence of Plant Growth-Promoting Rhizosphere-Associated Bacteria.</title>
        <authorList>
            <person name="Vasilyev I.Y."/>
            <person name="Radchenko V."/>
            <person name="Ilnitskaya E.V."/>
        </authorList>
    </citation>
    <scope>NUCLEOTIDE SEQUENCE</scope>
    <source>
        <strain evidence="5">VRA_517_n</strain>
    </source>
</reference>
<proteinExistence type="predicted"/>
<dbReference type="InterPro" id="IPR002346">
    <property type="entry name" value="Mopterin_DH_FAD-bd"/>
</dbReference>
<keyword evidence="2" id="KW-0274">FAD</keyword>
<dbReference type="InterPro" id="IPR016169">
    <property type="entry name" value="FAD-bd_PCMH_sub2"/>
</dbReference>
<feature type="domain" description="FAD-binding PCMH-type" evidence="4">
    <location>
        <begin position="1"/>
        <end position="174"/>
    </location>
</feature>
<dbReference type="InterPro" id="IPR016166">
    <property type="entry name" value="FAD-bd_PCMH"/>
</dbReference>
<protein>
    <submittedName>
        <fullName evidence="5">Xanthine dehydrogenase</fullName>
    </submittedName>
</protein>
<accession>A0A6A8LC18</accession>
<dbReference type="InterPro" id="IPR051312">
    <property type="entry name" value="Diverse_Substr_Oxidored"/>
</dbReference>
<dbReference type="InterPro" id="IPR005107">
    <property type="entry name" value="CO_DH_flav_C"/>
</dbReference>
<comment type="caution">
    <text evidence="5">The sequence shown here is derived from an EMBL/GenBank/DDBJ whole genome shotgun (WGS) entry which is preliminary data.</text>
</comment>
<dbReference type="Gene3D" id="3.30.43.10">
    <property type="entry name" value="Uridine Diphospho-n-acetylenolpyruvylglucosamine Reductase, domain 2"/>
    <property type="match status" value="1"/>
</dbReference>
<name>A0A6A8LC18_BACVE</name>
<dbReference type="GO" id="GO:0071949">
    <property type="term" value="F:FAD binding"/>
    <property type="evidence" value="ECO:0007669"/>
    <property type="project" value="InterPro"/>
</dbReference>
<dbReference type="SUPFAM" id="SSF56176">
    <property type="entry name" value="FAD-binding/transporter-associated domain-like"/>
    <property type="match status" value="1"/>
</dbReference>
<dbReference type="PROSITE" id="PS51387">
    <property type="entry name" value="FAD_PCMH"/>
    <property type="match status" value="1"/>
</dbReference>
<gene>
    <name evidence="5" type="ORF">GKC39_00045</name>
</gene>
<keyword evidence="1" id="KW-0285">Flavoprotein</keyword>
<evidence type="ECO:0000256" key="2">
    <source>
        <dbReference type="ARBA" id="ARBA00022827"/>
    </source>
</evidence>
<dbReference type="InterPro" id="IPR036683">
    <property type="entry name" value="CO_DH_flav_C_dom_sf"/>
</dbReference>
<dbReference type="RefSeq" id="WP_088005453.1">
    <property type="nucleotide sequence ID" value="NZ_CP059855.1"/>
</dbReference>
<evidence type="ECO:0000256" key="1">
    <source>
        <dbReference type="ARBA" id="ARBA00022630"/>
    </source>
</evidence>
<dbReference type="InterPro" id="IPR036318">
    <property type="entry name" value="FAD-bd_PCMH-like_sf"/>
</dbReference>
<sequence>MIPFDFDYFKPKTIQETINLFHSLAAEKKTPMYYSGGTEIITLGRLNIIYTDAVIDMNALPGFQTIRFYEHELVIGAGVSLTKLEEENPFPLLSKTVSEIADRTSRNKISLGGNICGGIYYREAVLPLLISDSLLGIAGRAGIHYRPINKVFNKEIQLQKGDILFHIVVDRAYVDQPFVSIKRRQQWNVGYPLVTVCALKKDDEIRMAFSGVCPFPFRSAEMEAVLNDKSYSLEDRARRSLQYVPKPVLDDAEGSSEYRIFVLQHTILDALQELEGGPNV</sequence>
<dbReference type="SUPFAM" id="SSF55447">
    <property type="entry name" value="CO dehydrogenase flavoprotein C-terminal domain-like"/>
    <property type="match status" value="1"/>
</dbReference>
<evidence type="ECO:0000256" key="3">
    <source>
        <dbReference type="ARBA" id="ARBA00023002"/>
    </source>
</evidence>
<dbReference type="Gene3D" id="3.30.465.10">
    <property type="match status" value="1"/>
</dbReference>
<dbReference type="Pfam" id="PF00941">
    <property type="entry name" value="FAD_binding_5"/>
    <property type="match status" value="1"/>
</dbReference>
<keyword evidence="3" id="KW-0560">Oxidoreductase</keyword>